<dbReference type="InterPro" id="IPR002130">
    <property type="entry name" value="Cyclophilin-type_PPIase_dom"/>
</dbReference>
<dbReference type="SUPFAM" id="SSF50891">
    <property type="entry name" value="Cyclophilin-like"/>
    <property type="match status" value="1"/>
</dbReference>
<dbReference type="InterPro" id="IPR014729">
    <property type="entry name" value="Rossmann-like_a/b/a_fold"/>
</dbReference>
<name>A0ABZ2KBK9_9BACT</name>
<dbReference type="PROSITE" id="PS50072">
    <property type="entry name" value="CSA_PPIASE_2"/>
    <property type="match status" value="1"/>
</dbReference>
<dbReference type="PANTHER" id="PTHR45625:SF4">
    <property type="entry name" value="PEPTIDYLPROLYL ISOMERASE DOMAIN AND WD REPEAT-CONTAINING PROTEIN 1"/>
    <property type="match status" value="1"/>
</dbReference>
<dbReference type="InterPro" id="IPR011989">
    <property type="entry name" value="ARM-like"/>
</dbReference>
<organism evidence="5 6">
    <name type="scientific">Pendulispora brunnea</name>
    <dbReference type="NCBI Taxonomy" id="2905690"/>
    <lineage>
        <taxon>Bacteria</taxon>
        <taxon>Pseudomonadati</taxon>
        <taxon>Myxococcota</taxon>
        <taxon>Myxococcia</taxon>
        <taxon>Myxococcales</taxon>
        <taxon>Sorangiineae</taxon>
        <taxon>Pendulisporaceae</taxon>
        <taxon>Pendulispora</taxon>
    </lineage>
</organism>
<dbReference type="EC" id="5.2.1.8" evidence="1"/>
<dbReference type="Proteomes" id="UP001379533">
    <property type="component" value="Chromosome"/>
</dbReference>
<evidence type="ECO:0000313" key="6">
    <source>
        <dbReference type="Proteomes" id="UP001379533"/>
    </source>
</evidence>
<proteinExistence type="predicted"/>
<keyword evidence="2" id="KW-0697">Rotamase</keyword>
<evidence type="ECO:0000259" key="4">
    <source>
        <dbReference type="PROSITE" id="PS50072"/>
    </source>
</evidence>
<dbReference type="PANTHER" id="PTHR45625">
    <property type="entry name" value="PEPTIDYL-PROLYL CIS-TRANS ISOMERASE-RELATED"/>
    <property type="match status" value="1"/>
</dbReference>
<sequence>MTEPAMVVLGCKVVFDGGGKLTGAAGRRANAAAQAWRPPVVVVVSGGRMWNGVVEADALATALVERGVPKEYIVRERCSFHTVDNARFSSVLLARREIREVSLVTCDWHLPRARRIFERQGLAVVREVPAKSPERGVRHRVWRWGRERVAEWLALWSTLALALVLGGCKKSEAPAQQMEASVDAALETPAEFAVLDRAADRRRASEVPPVALGHADVRVRRRAARALARIADEASLPGLLRAVADQDEDVVAWAAYGLGFTCKGHEEAHVNALLTRAGAFPDGGTRATVGVEEADVRIALPRALGKCGGAAAESQLVAWVKARGAWAEGAAQGLGDVASRAGSLPGGAISAASSLNDEAIGALLDAASSVPSALFALGRIKRLPDAFAPRLLEVARASLPNATPERIFTVRALAHAGPAAAGELAKIVRERSFSAAERAEAARGFGLMDAPGREAAGEAIADLGRPLTDPMALMALAGDEFGVLTTLLDALHGEAPKAAEPALKALAALNAPGEVPKVLARRLAVLRCAAAGALAKDAYENELLARCDAKGTPVYEQARLTSLLRKPLAGERKNAWLALTKSENLRVRELALEALEGHPELGDAARTAVMAALRSGKAGLVGTASDAIVAHPERMAGVGPALSEALDVRWGEDLLETRAGLLDAAVALRLERARAVVEAACKEPNAMLRQRASKALAKLGAPACSGPAAEPSLAPELDHLATQPTKVVFETDAGHLSIVFDPTLAPVTATRLVALAQNGFFKEMLVHRVVPGFVAQFGDPGGDGYGGSGRTLRCETSPVPFEPLSVGMALSGRDTGSSQIFVTLSRTPHLDGQYTRVGRAEGDWAAVAQGDVIHDARVER</sequence>
<keyword evidence="6" id="KW-1185">Reference proteome</keyword>
<dbReference type="InterPro" id="IPR029000">
    <property type="entry name" value="Cyclophilin-like_dom_sf"/>
</dbReference>
<dbReference type="SUPFAM" id="SSF48371">
    <property type="entry name" value="ARM repeat"/>
    <property type="match status" value="1"/>
</dbReference>
<dbReference type="Gene3D" id="1.25.10.10">
    <property type="entry name" value="Leucine-rich Repeat Variant"/>
    <property type="match status" value="1"/>
</dbReference>
<evidence type="ECO:0000313" key="5">
    <source>
        <dbReference type="EMBL" id="WXA93771.1"/>
    </source>
</evidence>
<dbReference type="InterPro" id="IPR016024">
    <property type="entry name" value="ARM-type_fold"/>
</dbReference>
<dbReference type="InterPro" id="IPR003848">
    <property type="entry name" value="DUF218"/>
</dbReference>
<dbReference type="Gene3D" id="2.40.100.10">
    <property type="entry name" value="Cyclophilin-like"/>
    <property type="match status" value="1"/>
</dbReference>
<feature type="domain" description="PPIase cyclophilin-type" evidence="4">
    <location>
        <begin position="728"/>
        <end position="860"/>
    </location>
</feature>
<gene>
    <name evidence="5" type="ORF">LZC95_45875</name>
</gene>
<dbReference type="EMBL" id="CP089982">
    <property type="protein sequence ID" value="WXA93771.1"/>
    <property type="molecule type" value="Genomic_DNA"/>
</dbReference>
<dbReference type="Pfam" id="PF13646">
    <property type="entry name" value="HEAT_2"/>
    <property type="match status" value="1"/>
</dbReference>
<dbReference type="InterPro" id="IPR044666">
    <property type="entry name" value="Cyclophilin_A-like"/>
</dbReference>
<protein>
    <recommendedName>
        <fullName evidence="1">peptidylprolyl isomerase</fullName>
        <ecNumber evidence="1">5.2.1.8</ecNumber>
    </recommendedName>
</protein>
<dbReference type="InterPro" id="IPR004155">
    <property type="entry name" value="PBS_lyase_HEAT"/>
</dbReference>
<evidence type="ECO:0000256" key="1">
    <source>
        <dbReference type="ARBA" id="ARBA00013194"/>
    </source>
</evidence>
<evidence type="ECO:0000256" key="3">
    <source>
        <dbReference type="ARBA" id="ARBA00023235"/>
    </source>
</evidence>
<dbReference type="Pfam" id="PF00160">
    <property type="entry name" value="Pro_isomerase"/>
    <property type="match status" value="1"/>
</dbReference>
<dbReference type="CDD" id="cd06259">
    <property type="entry name" value="YdcF-like"/>
    <property type="match status" value="1"/>
</dbReference>
<reference evidence="5 6" key="1">
    <citation type="submission" date="2021-12" db="EMBL/GenBank/DDBJ databases">
        <title>Discovery of the Pendulisporaceae a myxobacterial family with distinct sporulation behavior and unique specialized metabolism.</title>
        <authorList>
            <person name="Garcia R."/>
            <person name="Popoff A."/>
            <person name="Bader C.D."/>
            <person name="Loehr J."/>
            <person name="Walesch S."/>
            <person name="Walt C."/>
            <person name="Boldt J."/>
            <person name="Bunk B."/>
            <person name="Haeckl F.J.F.P.J."/>
            <person name="Gunesch A.P."/>
            <person name="Birkelbach J."/>
            <person name="Nuebel U."/>
            <person name="Pietschmann T."/>
            <person name="Bach T."/>
            <person name="Mueller R."/>
        </authorList>
    </citation>
    <scope>NUCLEOTIDE SEQUENCE [LARGE SCALE GENOMIC DNA]</scope>
    <source>
        <strain evidence="5 6">MSr12523</strain>
    </source>
</reference>
<dbReference type="Pfam" id="PF02698">
    <property type="entry name" value="DUF218"/>
    <property type="match status" value="1"/>
</dbReference>
<dbReference type="RefSeq" id="WP_394844370.1">
    <property type="nucleotide sequence ID" value="NZ_CP089982.1"/>
</dbReference>
<keyword evidence="3" id="KW-0413">Isomerase</keyword>
<accession>A0ABZ2KBK9</accession>
<evidence type="ECO:0000256" key="2">
    <source>
        <dbReference type="ARBA" id="ARBA00023110"/>
    </source>
</evidence>
<dbReference type="Gene3D" id="3.40.50.620">
    <property type="entry name" value="HUPs"/>
    <property type="match status" value="1"/>
</dbReference>
<dbReference type="SMART" id="SM00567">
    <property type="entry name" value="EZ_HEAT"/>
    <property type="match status" value="4"/>
</dbReference>